<dbReference type="GO" id="GO:0045892">
    <property type="term" value="P:negative regulation of DNA-templated transcription"/>
    <property type="evidence" value="ECO:0007669"/>
    <property type="project" value="TreeGrafter"/>
</dbReference>
<dbReference type="PROSITE" id="PS51078">
    <property type="entry name" value="ICLR_ED"/>
    <property type="match status" value="1"/>
</dbReference>
<feature type="domain" description="HTH iclR-type" evidence="4">
    <location>
        <begin position="1"/>
        <end position="63"/>
    </location>
</feature>
<dbReference type="Pfam" id="PF01614">
    <property type="entry name" value="IclR_C"/>
    <property type="match status" value="1"/>
</dbReference>
<accession>A0A0K0X2E3</accession>
<keyword evidence="1" id="KW-0805">Transcription regulation</keyword>
<dbReference type="InterPro" id="IPR005471">
    <property type="entry name" value="Tscrpt_reg_IclR_N"/>
</dbReference>
<dbReference type="PANTHER" id="PTHR30136">
    <property type="entry name" value="HELIX-TURN-HELIX TRANSCRIPTIONAL REGULATOR, ICLR FAMILY"/>
    <property type="match status" value="1"/>
</dbReference>
<proteinExistence type="predicted"/>
<dbReference type="Gene3D" id="1.10.10.10">
    <property type="entry name" value="Winged helix-like DNA-binding domain superfamily/Winged helix DNA-binding domain"/>
    <property type="match status" value="1"/>
</dbReference>
<keyword evidence="3" id="KW-0804">Transcription</keyword>
<protein>
    <submittedName>
        <fullName evidence="6">IclR family transcriptional regulator</fullName>
    </submittedName>
</protein>
<dbReference type="InterPro" id="IPR036388">
    <property type="entry name" value="WH-like_DNA-bd_sf"/>
</dbReference>
<gene>
    <name evidence="6" type="ORF">AFA91_06680</name>
</gene>
<evidence type="ECO:0000256" key="2">
    <source>
        <dbReference type="ARBA" id="ARBA00023125"/>
    </source>
</evidence>
<name>A0A0K0X2E3_MYCGD</name>
<sequence length="241" mass="26067">MADIGRSTLVLDAVAEASKPLTLSELATRTGLPRSTVHRIVQSLERSLYLVRAADRHGYSLGPGLLKFGMNAHLHLLANNRPLLARLVREVGENVELAVFSGREVVVVDQLASVNRLHGVTKVGKSFSLHASCVGMALLAQLPDDQVAELLSPPLQRFTAHTVTDRRAVMARLDEVRSTHIAVDAEEHDLGICAVATAFQGPTGALQAVAVVMPTARFREKRDRAIESLIRINPLTALQGN</sequence>
<dbReference type="GO" id="GO:0003677">
    <property type="term" value="F:DNA binding"/>
    <property type="evidence" value="ECO:0007669"/>
    <property type="project" value="UniProtKB-KW"/>
</dbReference>
<evidence type="ECO:0000256" key="3">
    <source>
        <dbReference type="ARBA" id="ARBA00023163"/>
    </source>
</evidence>
<organism evidence="6 7">
    <name type="scientific">Mycolicibacterium goodii</name>
    <name type="common">Mycobacterium goodii</name>
    <dbReference type="NCBI Taxonomy" id="134601"/>
    <lineage>
        <taxon>Bacteria</taxon>
        <taxon>Bacillati</taxon>
        <taxon>Actinomycetota</taxon>
        <taxon>Actinomycetes</taxon>
        <taxon>Mycobacteriales</taxon>
        <taxon>Mycobacteriaceae</taxon>
        <taxon>Mycolicibacterium</taxon>
    </lineage>
</organism>
<dbReference type="InterPro" id="IPR036390">
    <property type="entry name" value="WH_DNA-bd_sf"/>
</dbReference>
<dbReference type="STRING" id="134601.AFA91_06680"/>
<dbReference type="PROSITE" id="PS51077">
    <property type="entry name" value="HTH_ICLR"/>
    <property type="match status" value="1"/>
</dbReference>
<evidence type="ECO:0000256" key="1">
    <source>
        <dbReference type="ARBA" id="ARBA00023015"/>
    </source>
</evidence>
<reference evidence="6 7" key="1">
    <citation type="submission" date="2015-07" db="EMBL/GenBank/DDBJ databases">
        <title>Complete genome sequence of Mycobacterium goodii X7B, a facultative thermophilic biodesulfurizing bacterium.</title>
        <authorList>
            <person name="Yu B."/>
            <person name="Li F."/>
            <person name="Xu P."/>
        </authorList>
    </citation>
    <scope>NUCLEOTIDE SEQUENCE [LARGE SCALE GENOMIC DNA]</scope>
    <source>
        <strain evidence="6 7">X7B</strain>
    </source>
</reference>
<dbReference type="Gene3D" id="3.30.450.40">
    <property type="match status" value="1"/>
</dbReference>
<dbReference type="RefSeq" id="WP_049744024.1">
    <property type="nucleotide sequence ID" value="NZ_CP012150.1"/>
</dbReference>
<evidence type="ECO:0000259" key="4">
    <source>
        <dbReference type="PROSITE" id="PS51077"/>
    </source>
</evidence>
<dbReference type="OrthoDB" id="60629at2"/>
<dbReference type="InterPro" id="IPR029016">
    <property type="entry name" value="GAF-like_dom_sf"/>
</dbReference>
<keyword evidence="2" id="KW-0238">DNA-binding</keyword>
<dbReference type="GO" id="GO:0003700">
    <property type="term" value="F:DNA-binding transcription factor activity"/>
    <property type="evidence" value="ECO:0007669"/>
    <property type="project" value="TreeGrafter"/>
</dbReference>
<dbReference type="InterPro" id="IPR014757">
    <property type="entry name" value="Tscrpt_reg_IclR_C"/>
</dbReference>
<dbReference type="PANTHER" id="PTHR30136:SF35">
    <property type="entry name" value="HTH-TYPE TRANSCRIPTIONAL REGULATOR RV1719"/>
    <property type="match status" value="1"/>
</dbReference>
<feature type="domain" description="IclR-ED" evidence="5">
    <location>
        <begin position="64"/>
        <end position="241"/>
    </location>
</feature>
<evidence type="ECO:0000313" key="7">
    <source>
        <dbReference type="Proteomes" id="UP000062255"/>
    </source>
</evidence>
<evidence type="ECO:0000313" key="6">
    <source>
        <dbReference type="EMBL" id="AKS31610.1"/>
    </source>
</evidence>
<dbReference type="Proteomes" id="UP000062255">
    <property type="component" value="Chromosome"/>
</dbReference>
<dbReference type="KEGG" id="mgo:AFA91_06680"/>
<dbReference type="SMART" id="SM00346">
    <property type="entry name" value="HTH_ICLR"/>
    <property type="match status" value="1"/>
</dbReference>
<dbReference type="PATRIC" id="fig|134601.6.peg.1388"/>
<dbReference type="InterPro" id="IPR050707">
    <property type="entry name" value="HTH_MetabolicPath_Reg"/>
</dbReference>
<dbReference type="AlphaFoldDB" id="A0A0K0X2E3"/>
<dbReference type="Pfam" id="PF09339">
    <property type="entry name" value="HTH_IclR"/>
    <property type="match status" value="1"/>
</dbReference>
<evidence type="ECO:0000259" key="5">
    <source>
        <dbReference type="PROSITE" id="PS51078"/>
    </source>
</evidence>
<dbReference type="SUPFAM" id="SSF46785">
    <property type="entry name" value="Winged helix' DNA-binding domain"/>
    <property type="match status" value="1"/>
</dbReference>
<dbReference type="EMBL" id="CP012150">
    <property type="protein sequence ID" value="AKS31610.1"/>
    <property type="molecule type" value="Genomic_DNA"/>
</dbReference>
<dbReference type="SUPFAM" id="SSF55781">
    <property type="entry name" value="GAF domain-like"/>
    <property type="match status" value="1"/>
</dbReference>